<feature type="region of interest" description="Disordered" evidence="2">
    <location>
        <begin position="365"/>
        <end position="400"/>
    </location>
</feature>
<sequence length="699" mass="78409">MTDFACHETSKKKFKDSEFASHPPIDIEPKNLHSNIHENQQINHLPTQNLKARSGIAPNTPISDNHLSTQNVSTSPSMKSLQLQDNSYNSKLKVTKINIDDVLIEVVEKENKTVYRLPGNMTVKDLAPEKRARVIEQIQKMHTENQKSKQNSLSNSHQNIETNLPNPNLEKKMKVTENYNTNKLSTNRAKSTSSLTTAENFEFLAQQFPTDLLNPSTPNNIGLGPTLGAFTNQSKYEITPIPRINSMASIKPRTILPSNIPNPQYSADHTNNTNGFLPHNQFSIIPLSSNSGSSTIGNPGGILNTQFIPHVPHPNSLADYQTPVYQNTHTSIVQALLSSFSNQLTGTPGGQIAGQPAPSFGFGTSNFNPQFSSGSNQKISNPSTPARVSISTNTPKRDKKNIITKKQSNFSLKSFNKTHNESKSIGIDQFYKKTNNLSNTKSNEYSGMSKKVALESISKTHKAGQYMPIHIKPNGLSSNSQSPYTKHFRGESSEPLATLKKQIISQYEQKSILLTPTKPSRYQKKYKITKKERKTLIANGLLVAEDSVDSNVSLWDFGIGVNPISFDTTKSTNFDEHLEKVNKNFSDALETDFKLVSKSQTKHPFTNFQDTFQKLFAYHVYQGCPITQQEVDQYNEMTDKAAKNISTRFMNVQKRVENLMEQTKDTHNVLNMQIESYRLEHAKSVINSQKDRTQSHYKK</sequence>
<evidence type="ECO:0000313" key="4">
    <source>
        <dbReference type="EMBL" id="PWA01769.1"/>
    </source>
</evidence>
<gene>
    <name evidence="4" type="ORF">BB558_002102</name>
</gene>
<keyword evidence="5" id="KW-1185">Reference proteome</keyword>
<organism evidence="4 5">
    <name type="scientific">Smittium angustum</name>
    <dbReference type="NCBI Taxonomy" id="133377"/>
    <lineage>
        <taxon>Eukaryota</taxon>
        <taxon>Fungi</taxon>
        <taxon>Fungi incertae sedis</taxon>
        <taxon>Zoopagomycota</taxon>
        <taxon>Kickxellomycotina</taxon>
        <taxon>Harpellomycetes</taxon>
        <taxon>Harpellales</taxon>
        <taxon>Legeriomycetaceae</taxon>
        <taxon>Smittium</taxon>
    </lineage>
</organism>
<dbReference type="AlphaFoldDB" id="A0A2U1J9S4"/>
<reference evidence="4 5" key="1">
    <citation type="journal article" date="2018" name="MBio">
        <title>Comparative Genomics Reveals the Core Gene Toolbox for the Fungus-Insect Symbiosis.</title>
        <authorList>
            <person name="Wang Y."/>
            <person name="Stata M."/>
            <person name="Wang W."/>
            <person name="Stajich J.E."/>
            <person name="White M.M."/>
            <person name="Moncalvo J.M."/>
        </authorList>
    </citation>
    <scope>NUCLEOTIDE SEQUENCE [LARGE SCALE GENOMIC DNA]</scope>
    <source>
        <strain evidence="4 5">AUS-126-30</strain>
    </source>
</reference>
<evidence type="ECO:0000259" key="3">
    <source>
        <dbReference type="Pfam" id="PF15249"/>
    </source>
</evidence>
<accession>A0A2U1J9S4</accession>
<evidence type="ECO:0000256" key="1">
    <source>
        <dbReference type="SAM" id="Coils"/>
    </source>
</evidence>
<dbReference type="Proteomes" id="UP000245591">
    <property type="component" value="Unassembled WGS sequence"/>
</dbReference>
<feature type="coiled-coil region" evidence="1">
    <location>
        <begin position="642"/>
        <end position="680"/>
    </location>
</feature>
<keyword evidence="1" id="KW-0175">Coiled coil</keyword>
<evidence type="ECO:0000256" key="2">
    <source>
        <dbReference type="SAM" id="MobiDB-lite"/>
    </source>
</evidence>
<feature type="domain" description="GLTSCR protein conserved" evidence="3">
    <location>
        <begin position="594"/>
        <end position="682"/>
    </location>
</feature>
<dbReference type="EMBL" id="MBFU01000133">
    <property type="protein sequence ID" value="PWA01769.1"/>
    <property type="molecule type" value="Genomic_DNA"/>
</dbReference>
<comment type="caution">
    <text evidence="4">The sequence shown here is derived from an EMBL/GenBank/DDBJ whole genome shotgun (WGS) entry which is preliminary data.</text>
</comment>
<feature type="region of interest" description="Disordered" evidence="2">
    <location>
        <begin position="1"/>
        <end position="24"/>
    </location>
</feature>
<dbReference type="Pfam" id="PF15249">
    <property type="entry name" value="GLTSCR1"/>
    <property type="match status" value="1"/>
</dbReference>
<feature type="region of interest" description="Disordered" evidence="2">
    <location>
        <begin position="143"/>
        <end position="166"/>
    </location>
</feature>
<protein>
    <recommendedName>
        <fullName evidence="3">GLTSCR protein conserved domain-containing protein</fullName>
    </recommendedName>
</protein>
<dbReference type="InterPro" id="IPR015671">
    <property type="entry name" value="GSCR1_dom"/>
</dbReference>
<proteinExistence type="predicted"/>
<name>A0A2U1J9S4_SMIAN</name>
<feature type="compositionally biased region" description="Low complexity" evidence="2">
    <location>
        <begin position="148"/>
        <end position="159"/>
    </location>
</feature>
<evidence type="ECO:0000313" key="5">
    <source>
        <dbReference type="Proteomes" id="UP000245591"/>
    </source>
</evidence>
<feature type="compositionally biased region" description="Polar residues" evidence="2">
    <location>
        <begin position="365"/>
        <end position="394"/>
    </location>
</feature>